<comment type="caution">
    <text evidence="4">The sequence shown here is derived from an EMBL/GenBank/DDBJ whole genome shotgun (WGS) entry which is preliminary data.</text>
</comment>
<organism evidence="4 5">
    <name type="scientific">Lactobacillus pasteurii DSM 23907 = CRBIP 24.76</name>
    <dbReference type="NCBI Taxonomy" id="1423790"/>
    <lineage>
        <taxon>Bacteria</taxon>
        <taxon>Bacillati</taxon>
        <taxon>Bacillota</taxon>
        <taxon>Bacilli</taxon>
        <taxon>Lactobacillales</taxon>
        <taxon>Lactobacillaceae</taxon>
        <taxon>Lactobacillus</taxon>
    </lineage>
</organism>
<dbReference type="InterPro" id="IPR000525">
    <property type="entry name" value="Initiator_Rep_WH1"/>
</dbReference>
<dbReference type="eggNOG" id="COG5527">
    <property type="taxonomic scope" value="Bacteria"/>
</dbReference>
<comment type="similarity">
    <text evidence="1">Belongs to the initiator RepB protein family.</text>
</comment>
<evidence type="ECO:0000256" key="1">
    <source>
        <dbReference type="ARBA" id="ARBA00038283"/>
    </source>
</evidence>
<dbReference type="InterPro" id="IPR036388">
    <property type="entry name" value="WH-like_DNA-bd_sf"/>
</dbReference>
<dbReference type="PATRIC" id="fig|1423790.3.peg.681"/>
<dbReference type="RefSeq" id="WP_009559314.1">
    <property type="nucleotide sequence ID" value="NZ_AYZN01000011.1"/>
</dbReference>
<dbReference type="GO" id="GO:0003887">
    <property type="term" value="F:DNA-directed DNA polymerase activity"/>
    <property type="evidence" value="ECO:0007669"/>
    <property type="project" value="InterPro"/>
</dbReference>
<keyword evidence="5" id="KW-1185">Reference proteome</keyword>
<gene>
    <name evidence="4" type="ORF">BN53_01360</name>
</gene>
<dbReference type="AlphaFoldDB" id="I7LDB8"/>
<accession>I7LDB8</accession>
<dbReference type="OrthoDB" id="2084703at2"/>
<dbReference type="SUPFAM" id="SSF46785">
    <property type="entry name" value="Winged helix' DNA-binding domain"/>
    <property type="match status" value="1"/>
</dbReference>
<dbReference type="Pfam" id="PF01051">
    <property type="entry name" value="Rep3_N"/>
    <property type="match status" value="1"/>
</dbReference>
<feature type="region of interest" description="Disordered" evidence="2">
    <location>
        <begin position="251"/>
        <end position="275"/>
    </location>
</feature>
<dbReference type="STRING" id="1423790.BN53_01360"/>
<name>I7LDB8_9LACO</name>
<evidence type="ECO:0000313" key="5">
    <source>
        <dbReference type="Proteomes" id="UP000009311"/>
    </source>
</evidence>
<evidence type="ECO:0000259" key="3">
    <source>
        <dbReference type="Pfam" id="PF01051"/>
    </source>
</evidence>
<dbReference type="Proteomes" id="UP000009311">
    <property type="component" value="Unassembled WGS sequence"/>
</dbReference>
<dbReference type="Gene3D" id="1.10.10.10">
    <property type="entry name" value="Winged helix-like DNA-binding domain superfamily/Winged helix DNA-binding domain"/>
    <property type="match status" value="1"/>
</dbReference>
<evidence type="ECO:0000256" key="2">
    <source>
        <dbReference type="SAM" id="MobiDB-lite"/>
    </source>
</evidence>
<sequence>MANEIVKYSNRLNAIPLGSLKPNELDFFFSLVQQSYNQGTNEISIEFAKLKSLSKYSQRGNRFITDLMGTNAALLEIQALVDDGDRISQFSCFDKFEIIRSKKVLNIRVNRDFLSLFNDLKQWTRFSLEQFVDLKSSYAKNMFRLLKQYRTTGFARLDKDSFFDFLDLPKSYRKNPAMLEIRVLKPIEEELSPIFKNLEISKVRGSGRGKPIIAFEFKFDAEPNDQDDFFETPANDQRRVVGLYRRVKNPATRKRVEKKTDWSKKKPADELSADAEKLNQMFRELEEGDSKGKSVK</sequence>
<reference evidence="4 5" key="1">
    <citation type="submission" date="2012-06" db="EMBL/GenBank/DDBJ databases">
        <title>Draft Genome Sequence of Lactobacillus pasteurii CRBIP 24.76T.</title>
        <authorList>
            <person name="Cousin S."/>
            <person name="Bouchier C."/>
            <person name="Loux V."/>
            <person name="Ma L."/>
            <person name="Creno S."/>
            <person name="Bizet C."/>
            <person name="Clermont D."/>
        </authorList>
    </citation>
    <scope>NUCLEOTIDE SEQUENCE [LARGE SCALE GENOMIC DNA]</scope>
    <source>
        <strain evidence="5">CRBIP 24.76T</strain>
    </source>
</reference>
<protein>
    <submittedName>
        <fullName evidence="4">RepA protein</fullName>
    </submittedName>
</protein>
<dbReference type="InterPro" id="IPR036390">
    <property type="entry name" value="WH_DNA-bd_sf"/>
</dbReference>
<feature type="domain" description="Initiator Rep protein WH1" evidence="3">
    <location>
        <begin position="5"/>
        <end position="147"/>
    </location>
</feature>
<dbReference type="Pfam" id="PF21205">
    <property type="entry name" value="Rep3_C"/>
    <property type="match status" value="1"/>
</dbReference>
<dbReference type="GO" id="GO:0006270">
    <property type="term" value="P:DNA replication initiation"/>
    <property type="evidence" value="ECO:0007669"/>
    <property type="project" value="InterPro"/>
</dbReference>
<feature type="compositionally biased region" description="Basic and acidic residues" evidence="2">
    <location>
        <begin position="258"/>
        <end position="275"/>
    </location>
</feature>
<proteinExistence type="inferred from homology"/>
<evidence type="ECO:0000313" key="4">
    <source>
        <dbReference type="EMBL" id="CCI84758.1"/>
    </source>
</evidence>
<dbReference type="EMBL" id="CAKD01000010">
    <property type="protein sequence ID" value="CCI84758.1"/>
    <property type="molecule type" value="Genomic_DNA"/>
</dbReference>